<reference evidence="2" key="1">
    <citation type="submission" date="2022-09" db="EMBL/GenBank/DDBJ databases">
        <title>genome sequence of Deinococcus rubellus.</title>
        <authorList>
            <person name="Srinivasan S."/>
        </authorList>
    </citation>
    <scope>NUCLEOTIDE SEQUENCE</scope>
    <source>
        <strain evidence="2">Ant6</strain>
    </source>
</reference>
<keyword evidence="3" id="KW-1185">Reference proteome</keyword>
<evidence type="ECO:0000313" key="3">
    <source>
        <dbReference type="Proteomes" id="UP001060261"/>
    </source>
</evidence>
<name>A0ABY5YD41_9DEIO</name>
<evidence type="ECO:0000256" key="1">
    <source>
        <dbReference type="SAM" id="SignalP"/>
    </source>
</evidence>
<accession>A0ABY5YD41</accession>
<dbReference type="Proteomes" id="UP001060261">
    <property type="component" value="Chromosome"/>
</dbReference>
<dbReference type="PROSITE" id="PS51257">
    <property type="entry name" value="PROKAR_LIPOPROTEIN"/>
    <property type="match status" value="1"/>
</dbReference>
<dbReference type="EMBL" id="CP104213">
    <property type="protein sequence ID" value="UWX62959.1"/>
    <property type="molecule type" value="Genomic_DNA"/>
</dbReference>
<dbReference type="RefSeq" id="WP_260559252.1">
    <property type="nucleotide sequence ID" value="NZ_BAABEC010000184.1"/>
</dbReference>
<feature type="signal peptide" evidence="1">
    <location>
        <begin position="1"/>
        <end position="21"/>
    </location>
</feature>
<proteinExistence type="predicted"/>
<protein>
    <submittedName>
        <fullName evidence="2">PIG-L family deacetylase</fullName>
    </submittedName>
</protein>
<gene>
    <name evidence="2" type="ORF">N0D28_09285</name>
</gene>
<sequence>MKTTIRLCGMILLSVSLFSCSRDTSSSTPTSNVSAQGVTPTQAQAAAQEQGKSKYGRIDPEVPNVNSLRGQGLTTVQAVDFNVVAHADDWELFFSPEVYREVTSATTKNVFIYLTAGDAGAGRGPVKNNPYYQAREDGANAAVRFIASVNAATGEDPVSSKVVIAGHKVLRVAYRNTASYFLRLPDGAPDGKGFAGQSMQLLYENKIPKINAIDKSAVYPDWKDLTNTVKGIIKKETGNLGKASFNLMDSDPIVKVDHSDHIYTTMLVNSILKTMPCVNAQYFLTYWKNYTPEYPINMGSEDLINQAAVVGVMQASEADAGYPGSWDEFHKSFIGKDYSREVPATSTAACI</sequence>
<dbReference type="InterPro" id="IPR024078">
    <property type="entry name" value="LmbE-like_dom_sf"/>
</dbReference>
<dbReference type="Gene3D" id="3.40.50.10320">
    <property type="entry name" value="LmbE-like"/>
    <property type="match status" value="1"/>
</dbReference>
<organism evidence="2 3">
    <name type="scientific">Deinococcus rubellus</name>
    <dbReference type="NCBI Taxonomy" id="1889240"/>
    <lineage>
        <taxon>Bacteria</taxon>
        <taxon>Thermotogati</taxon>
        <taxon>Deinococcota</taxon>
        <taxon>Deinococci</taxon>
        <taxon>Deinococcales</taxon>
        <taxon>Deinococcaceae</taxon>
        <taxon>Deinococcus</taxon>
    </lineage>
</organism>
<evidence type="ECO:0000313" key="2">
    <source>
        <dbReference type="EMBL" id="UWX62959.1"/>
    </source>
</evidence>
<feature type="chain" id="PRO_5045661544" evidence="1">
    <location>
        <begin position="22"/>
        <end position="351"/>
    </location>
</feature>
<keyword evidence="1" id="KW-0732">Signal</keyword>